<keyword evidence="4 5" id="KW-0472">Membrane</keyword>
<keyword evidence="2 5" id="KW-0812">Transmembrane</keyword>
<feature type="transmembrane region" description="Helical" evidence="5">
    <location>
        <begin position="34"/>
        <end position="52"/>
    </location>
</feature>
<proteinExistence type="predicted"/>
<dbReference type="EMBL" id="CP022535">
    <property type="protein sequence ID" value="ASP28291.1"/>
    <property type="molecule type" value="Genomic_DNA"/>
</dbReference>
<feature type="transmembrane region" description="Helical" evidence="5">
    <location>
        <begin position="412"/>
        <end position="430"/>
    </location>
</feature>
<evidence type="ECO:0000256" key="5">
    <source>
        <dbReference type="SAM" id="Phobius"/>
    </source>
</evidence>
<feature type="transmembrane region" description="Helical" evidence="5">
    <location>
        <begin position="357"/>
        <end position="381"/>
    </location>
</feature>
<evidence type="ECO:0000313" key="7">
    <source>
        <dbReference type="Proteomes" id="UP000203229"/>
    </source>
</evidence>
<dbReference type="InterPro" id="IPR002293">
    <property type="entry name" value="AA/rel_permease1"/>
</dbReference>
<keyword evidence="7" id="KW-1185">Reference proteome</keyword>
<dbReference type="OrthoDB" id="392043at2"/>
<dbReference type="Proteomes" id="UP000203229">
    <property type="component" value="Chromosome"/>
</dbReference>
<organism evidence="6 7">
    <name type="scientific">Spiroplasma corruscae</name>
    <dbReference type="NCBI Taxonomy" id="216934"/>
    <lineage>
        <taxon>Bacteria</taxon>
        <taxon>Bacillati</taxon>
        <taxon>Mycoplasmatota</taxon>
        <taxon>Mollicutes</taxon>
        <taxon>Entomoplasmatales</taxon>
        <taxon>Spiroplasmataceae</taxon>
        <taxon>Spiroplasma</taxon>
    </lineage>
</organism>
<gene>
    <name evidence="6" type="ORF">SCORR_v1c05190</name>
</gene>
<feature type="transmembrane region" description="Helical" evidence="5">
    <location>
        <begin position="160"/>
        <end position="180"/>
    </location>
</feature>
<feature type="transmembrane region" description="Helical" evidence="5">
    <location>
        <begin position="64"/>
        <end position="86"/>
    </location>
</feature>
<sequence>MDKNVKNDQRIDPTEVLHVHINNKKVRKSAAFDFWRVFSIVFGNSIGVGIYLKSKQALLTAHNPYIVLIVLFLMSFIGVSMVFVFIELGTSAKNRYHTHTCFAETFIGRRTGSMFSLFYCIIYIPVYVGLMAITVSYYIFRVIDDYYDNSVWMNQDLEAFLIIFIAVFIIFFMCISNGYASNGWFKYLHIFFNNLKFLPLILVLGLGIYAKFYFNTTAFTDKNTSQWNFSYFILVIPMLLFELDGFMYGSSIEKEITHKRMLVFGQVVGVILVVSVNVLFALSLYFGTTDADSFSLISTVLPKDWALVLKLIIAIVVLGSVAGFTSFGVINLSSTTDNNGVQLVYFKKSQKMISHRLSGYINAILISTVLIVLTTTSWVIYKNSLNRTNKESEYYYVGQAVTFLIDKISDSVVVLAFTTYLILMVAALINHKTKKVNDVMNVKGNIYYNIVASSIMSFFLAYIYYDIFKKFGSNDIGQILQPLFVIIFLLLLFITFIINEVKLSKVNIDTNDFILRINPKNWTKKYNKQEAISNYKIKNKNFYSSLIIDNEEKK</sequence>
<dbReference type="RefSeq" id="WP_157705354.1">
    <property type="nucleotide sequence ID" value="NZ_CP022535.1"/>
</dbReference>
<feature type="transmembrane region" description="Helical" evidence="5">
    <location>
        <begin position="187"/>
        <end position="209"/>
    </location>
</feature>
<dbReference type="Gene3D" id="1.20.1740.10">
    <property type="entry name" value="Amino acid/polyamine transporter I"/>
    <property type="match status" value="1"/>
</dbReference>
<feature type="transmembrane region" description="Helical" evidence="5">
    <location>
        <begin position="479"/>
        <end position="498"/>
    </location>
</feature>
<dbReference type="GO" id="GO:0022857">
    <property type="term" value="F:transmembrane transporter activity"/>
    <property type="evidence" value="ECO:0007669"/>
    <property type="project" value="InterPro"/>
</dbReference>
<evidence type="ECO:0000256" key="1">
    <source>
        <dbReference type="ARBA" id="ARBA00004141"/>
    </source>
</evidence>
<feature type="transmembrane region" description="Helical" evidence="5">
    <location>
        <begin position="261"/>
        <end position="287"/>
    </location>
</feature>
<protein>
    <submittedName>
        <fullName evidence="6">Amino acid permease</fullName>
    </submittedName>
</protein>
<evidence type="ECO:0000256" key="2">
    <source>
        <dbReference type="ARBA" id="ARBA00022692"/>
    </source>
</evidence>
<keyword evidence="3 5" id="KW-1133">Transmembrane helix</keyword>
<feature type="transmembrane region" description="Helical" evidence="5">
    <location>
        <begin position="307"/>
        <end position="330"/>
    </location>
</feature>
<feature type="transmembrane region" description="Helical" evidence="5">
    <location>
        <begin position="117"/>
        <end position="140"/>
    </location>
</feature>
<accession>A0A222EPK8</accession>
<dbReference type="AlphaFoldDB" id="A0A222EPK8"/>
<dbReference type="GO" id="GO:0016020">
    <property type="term" value="C:membrane"/>
    <property type="evidence" value="ECO:0007669"/>
    <property type="project" value="UniProtKB-SubCell"/>
</dbReference>
<evidence type="ECO:0000256" key="4">
    <source>
        <dbReference type="ARBA" id="ARBA00023136"/>
    </source>
</evidence>
<dbReference type="KEGG" id="scou:SCORR_v1c05190"/>
<name>A0A222EPK8_9MOLU</name>
<dbReference type="Pfam" id="PF13520">
    <property type="entry name" value="AA_permease_2"/>
    <property type="match status" value="1"/>
</dbReference>
<reference evidence="6 7" key="1">
    <citation type="submission" date="2017-07" db="EMBL/GenBank/DDBJ databases">
        <title>Complete genome sequence of Spiroplasma corruscae EC-1 (DSM 19793).</title>
        <authorList>
            <person name="Tsai Y.-M."/>
            <person name="Lo W.-S."/>
            <person name="Kuo C.-H."/>
        </authorList>
    </citation>
    <scope>NUCLEOTIDE SEQUENCE [LARGE SCALE GENOMIC DNA]</scope>
    <source>
        <strain evidence="6 7">EC-1</strain>
    </source>
</reference>
<evidence type="ECO:0000313" key="6">
    <source>
        <dbReference type="EMBL" id="ASP28291.1"/>
    </source>
</evidence>
<evidence type="ECO:0000256" key="3">
    <source>
        <dbReference type="ARBA" id="ARBA00022989"/>
    </source>
</evidence>
<comment type="subcellular location">
    <subcellularLocation>
        <location evidence="1">Membrane</location>
        <topology evidence="1">Multi-pass membrane protein</topology>
    </subcellularLocation>
</comment>
<feature type="transmembrane region" description="Helical" evidence="5">
    <location>
        <begin position="229"/>
        <end position="249"/>
    </location>
</feature>
<feature type="transmembrane region" description="Helical" evidence="5">
    <location>
        <begin position="446"/>
        <end position="467"/>
    </location>
</feature>